<keyword evidence="2 8" id="KW-0963">Cytoplasm</keyword>
<dbReference type="PROSITE" id="PS51710">
    <property type="entry name" value="G_OBG"/>
    <property type="match status" value="1"/>
</dbReference>
<dbReference type="InterPro" id="IPR006074">
    <property type="entry name" value="GTP1-OBG_CS"/>
</dbReference>
<dbReference type="GO" id="GO:0005525">
    <property type="term" value="F:GTP binding"/>
    <property type="evidence" value="ECO:0007669"/>
    <property type="project" value="UniProtKB-UniRule"/>
</dbReference>
<evidence type="ECO:0000256" key="5">
    <source>
        <dbReference type="ARBA" id="ARBA00022801"/>
    </source>
</evidence>
<keyword evidence="3 8" id="KW-0479">Metal-binding</keyword>
<comment type="similarity">
    <text evidence="1 8">Belongs to the TRAFAC class OBG-HflX-like GTPase superfamily. OBG GTPase family.</text>
</comment>
<feature type="region of interest" description="Disordered" evidence="9">
    <location>
        <begin position="367"/>
        <end position="424"/>
    </location>
</feature>
<dbReference type="SUPFAM" id="SSF82051">
    <property type="entry name" value="Obg GTP-binding protein N-terminal domain"/>
    <property type="match status" value="1"/>
</dbReference>
<dbReference type="KEGG" id="kko:Kkor_1672"/>
<organism evidence="12 13">
    <name type="scientific">Kangiella koreensis (strain DSM 16069 / JCM 12317 / KCTC 12182 / SW-125)</name>
    <dbReference type="NCBI Taxonomy" id="523791"/>
    <lineage>
        <taxon>Bacteria</taxon>
        <taxon>Pseudomonadati</taxon>
        <taxon>Pseudomonadota</taxon>
        <taxon>Gammaproteobacteria</taxon>
        <taxon>Kangiellales</taxon>
        <taxon>Kangiellaceae</taxon>
        <taxon>Kangiella</taxon>
    </lineage>
</organism>
<dbReference type="InterPro" id="IPR006169">
    <property type="entry name" value="GTP1_OBG_dom"/>
</dbReference>
<feature type="binding site" evidence="8">
    <location>
        <begin position="166"/>
        <end position="173"/>
    </location>
    <ligand>
        <name>GTP</name>
        <dbReference type="ChEBI" id="CHEBI:37565"/>
    </ligand>
</feature>
<feature type="domain" description="Obg" evidence="11">
    <location>
        <begin position="1"/>
        <end position="159"/>
    </location>
</feature>
<dbReference type="AlphaFoldDB" id="C7RCU2"/>
<dbReference type="HOGENOM" id="CLU_011747_2_0_6"/>
<feature type="binding site" evidence="8">
    <location>
        <begin position="287"/>
        <end position="290"/>
    </location>
    <ligand>
        <name>GTP</name>
        <dbReference type="ChEBI" id="CHEBI:37565"/>
    </ligand>
</feature>
<feature type="binding site" evidence="8">
    <location>
        <begin position="213"/>
        <end position="216"/>
    </location>
    <ligand>
        <name>GTP</name>
        <dbReference type="ChEBI" id="CHEBI:37565"/>
    </ligand>
</feature>
<evidence type="ECO:0000256" key="4">
    <source>
        <dbReference type="ARBA" id="ARBA00022741"/>
    </source>
</evidence>
<evidence type="ECO:0000256" key="6">
    <source>
        <dbReference type="ARBA" id="ARBA00022842"/>
    </source>
</evidence>
<dbReference type="PRINTS" id="PR00326">
    <property type="entry name" value="GTP1OBG"/>
</dbReference>
<dbReference type="InParanoid" id="C7RCU2"/>
<dbReference type="Pfam" id="PF01926">
    <property type="entry name" value="MMR_HSR1"/>
    <property type="match status" value="1"/>
</dbReference>
<feature type="binding site" evidence="8">
    <location>
        <position position="193"/>
    </location>
    <ligand>
        <name>Mg(2+)</name>
        <dbReference type="ChEBI" id="CHEBI:18420"/>
    </ligand>
</feature>
<keyword evidence="7 8" id="KW-0342">GTP-binding</keyword>
<dbReference type="GO" id="GO:0000287">
    <property type="term" value="F:magnesium ion binding"/>
    <property type="evidence" value="ECO:0007669"/>
    <property type="project" value="InterPro"/>
</dbReference>
<reference evidence="12 13" key="1">
    <citation type="journal article" date="2009" name="Stand. Genomic Sci.">
        <title>Complete genome sequence of Kangiella koreensis type strain (SW-125).</title>
        <authorList>
            <person name="Han C."/>
            <person name="Sikorski J."/>
            <person name="Lapidus A."/>
            <person name="Nolan M."/>
            <person name="Glavina Del Rio T."/>
            <person name="Tice H."/>
            <person name="Cheng J.F."/>
            <person name="Lucas S."/>
            <person name="Chen F."/>
            <person name="Copeland A."/>
            <person name="Ivanova N."/>
            <person name="Mavromatis K."/>
            <person name="Ovchinnikova G."/>
            <person name="Pati A."/>
            <person name="Bruce D."/>
            <person name="Goodwin L."/>
            <person name="Pitluck S."/>
            <person name="Chen A."/>
            <person name="Palaniappan K."/>
            <person name="Land M."/>
            <person name="Hauser L."/>
            <person name="Chang Y.J."/>
            <person name="Jeffries C.D."/>
            <person name="Chain P."/>
            <person name="Saunders E."/>
            <person name="Brettin T."/>
            <person name="Goker M."/>
            <person name="Tindall B.J."/>
            <person name="Bristow J."/>
            <person name="Eisen J.A."/>
            <person name="Markowitz V."/>
            <person name="Hugenholtz P."/>
            <person name="Kyrpides N.C."/>
            <person name="Klenk H.P."/>
            <person name="Detter J.C."/>
        </authorList>
    </citation>
    <scope>NUCLEOTIDE SEQUENCE [LARGE SCALE GENOMIC DNA]</scope>
    <source>
        <strain evidence="13">DSM 16069 / KCTC 12182 / SW-125</strain>
    </source>
</reference>
<dbReference type="FunCoup" id="C7RCU2">
    <property type="interactions" value="538"/>
</dbReference>
<dbReference type="InterPro" id="IPR014100">
    <property type="entry name" value="GTP-bd_Obg/CgtA"/>
</dbReference>
<keyword evidence="6 8" id="KW-0460">Magnesium</keyword>
<dbReference type="InterPro" id="IPR006073">
    <property type="entry name" value="GTP-bd"/>
</dbReference>
<dbReference type="Gene3D" id="2.70.210.12">
    <property type="entry name" value="GTP1/OBG domain"/>
    <property type="match status" value="1"/>
</dbReference>
<comment type="subcellular location">
    <subcellularLocation>
        <location evidence="8">Cytoplasm</location>
    </subcellularLocation>
</comment>
<dbReference type="GO" id="GO:0042254">
    <property type="term" value="P:ribosome biogenesis"/>
    <property type="evidence" value="ECO:0007669"/>
    <property type="project" value="UniProtKB-UniRule"/>
</dbReference>
<name>C7RCU2_KANKD</name>
<dbReference type="Proteomes" id="UP000001231">
    <property type="component" value="Chromosome"/>
</dbReference>
<sequence>MKFVDEVSIKVKAGDGGNGIVSFRREKYVARGGPDGGDGGNGGNVYIVADAELNTLVDYRFVRFYQATRGENGQGRNKTGSKGEELYLKAPVGTQITDKETGEVVGDLVRDGQAVLVAKGGFHGLGNTRFKSSINRAPRKATHGTPGEFRELRLELKVLADVGLLGLPNAGKSTFIRAVSSAKPKVADYPFTTLVPNLGVVRVDTESSFVVADIPGVIEGAAEGAGLGIRFLRHLARTRILLHIVDLLPFDESDPVKNFNGIMNELYKYSESKDISLKDKPVWLVFNKTDLLSEEEVEEKIADMLERLEWDGPVYRMSAIQKEGTRKICNDIMDYLIEHPKMREYEAETQAQSFNWPEPGAIDEVPQEVWDDLDDEWDEEGDAEGDEGLDEGPSEQEELNGEGSETDETSVDADESVEQEKDKP</sequence>
<evidence type="ECO:0000256" key="3">
    <source>
        <dbReference type="ARBA" id="ARBA00022723"/>
    </source>
</evidence>
<dbReference type="InterPro" id="IPR036726">
    <property type="entry name" value="GTP1_OBG_dom_sf"/>
</dbReference>
<dbReference type="EMBL" id="CP001707">
    <property type="protein sequence ID" value="ACV27084.1"/>
    <property type="molecule type" value="Genomic_DNA"/>
</dbReference>
<evidence type="ECO:0000259" key="11">
    <source>
        <dbReference type="PROSITE" id="PS51883"/>
    </source>
</evidence>
<dbReference type="NCBIfam" id="NF008956">
    <property type="entry name" value="PRK12299.1"/>
    <property type="match status" value="1"/>
</dbReference>
<dbReference type="Pfam" id="PF01018">
    <property type="entry name" value="GTP1_OBG"/>
    <property type="match status" value="1"/>
</dbReference>
<accession>C7RCU2</accession>
<evidence type="ECO:0000259" key="10">
    <source>
        <dbReference type="PROSITE" id="PS51710"/>
    </source>
</evidence>
<feature type="compositionally biased region" description="Acidic residues" evidence="9">
    <location>
        <begin position="367"/>
        <end position="417"/>
    </location>
</feature>
<dbReference type="InterPro" id="IPR031167">
    <property type="entry name" value="G_OBG"/>
</dbReference>
<dbReference type="CDD" id="cd01898">
    <property type="entry name" value="Obg"/>
    <property type="match status" value="1"/>
</dbReference>
<feature type="domain" description="OBG-type G" evidence="10">
    <location>
        <begin position="160"/>
        <end position="337"/>
    </location>
</feature>
<dbReference type="GO" id="GO:0003924">
    <property type="term" value="F:GTPase activity"/>
    <property type="evidence" value="ECO:0007669"/>
    <property type="project" value="UniProtKB-UniRule"/>
</dbReference>
<dbReference type="STRING" id="523791.Kkor_1672"/>
<dbReference type="Gene3D" id="3.40.50.300">
    <property type="entry name" value="P-loop containing nucleotide triphosphate hydrolases"/>
    <property type="match status" value="1"/>
</dbReference>
<proteinExistence type="inferred from homology"/>
<keyword evidence="5 8" id="KW-0378">Hydrolase</keyword>
<evidence type="ECO:0000256" key="7">
    <source>
        <dbReference type="ARBA" id="ARBA00023134"/>
    </source>
</evidence>
<evidence type="ECO:0000313" key="12">
    <source>
        <dbReference type="EMBL" id="ACV27084.1"/>
    </source>
</evidence>
<dbReference type="InterPro" id="IPR027417">
    <property type="entry name" value="P-loop_NTPase"/>
</dbReference>
<feature type="binding site" evidence="8">
    <location>
        <begin position="318"/>
        <end position="320"/>
    </location>
    <ligand>
        <name>GTP</name>
        <dbReference type="ChEBI" id="CHEBI:37565"/>
    </ligand>
</feature>
<dbReference type="InterPro" id="IPR045086">
    <property type="entry name" value="OBG_GTPase"/>
</dbReference>
<dbReference type="HAMAP" id="MF_01454">
    <property type="entry name" value="GTPase_Obg"/>
    <property type="match status" value="1"/>
</dbReference>
<dbReference type="RefSeq" id="WP_015780690.1">
    <property type="nucleotide sequence ID" value="NC_013166.1"/>
</dbReference>
<feature type="binding site" evidence="8">
    <location>
        <begin position="191"/>
        <end position="195"/>
    </location>
    <ligand>
        <name>GTP</name>
        <dbReference type="ChEBI" id="CHEBI:37565"/>
    </ligand>
</feature>
<dbReference type="EC" id="3.6.5.-" evidence="8"/>
<evidence type="ECO:0000313" key="13">
    <source>
        <dbReference type="Proteomes" id="UP000001231"/>
    </source>
</evidence>
<evidence type="ECO:0000256" key="9">
    <source>
        <dbReference type="SAM" id="MobiDB-lite"/>
    </source>
</evidence>
<comment type="cofactor">
    <cofactor evidence="8">
        <name>Mg(2+)</name>
        <dbReference type="ChEBI" id="CHEBI:18420"/>
    </cofactor>
</comment>
<protein>
    <recommendedName>
        <fullName evidence="8">GTPase Obg</fullName>
        <ecNumber evidence="8">3.6.5.-</ecNumber>
    </recommendedName>
    <alternativeName>
        <fullName evidence="8">GTP-binding protein Obg</fullName>
    </alternativeName>
</protein>
<comment type="function">
    <text evidence="8">An essential GTPase which binds GTP, GDP and possibly (p)ppGpp with moderate affinity, with high nucleotide exchange rates and a fairly low GTP hydrolysis rate. Plays a role in control of the cell cycle, stress response, ribosome biogenesis and in those bacteria that undergo differentiation, in morphogenesis control.</text>
</comment>
<dbReference type="NCBIfam" id="TIGR02729">
    <property type="entry name" value="Obg_CgtA"/>
    <property type="match status" value="1"/>
</dbReference>
<dbReference type="NCBIfam" id="NF008955">
    <property type="entry name" value="PRK12297.1"/>
    <property type="match status" value="1"/>
</dbReference>
<evidence type="ECO:0000256" key="2">
    <source>
        <dbReference type="ARBA" id="ARBA00022490"/>
    </source>
</evidence>
<dbReference type="OrthoDB" id="9807318at2"/>
<dbReference type="SUPFAM" id="SSF52540">
    <property type="entry name" value="P-loop containing nucleoside triphosphate hydrolases"/>
    <property type="match status" value="1"/>
</dbReference>
<dbReference type="PROSITE" id="PS00905">
    <property type="entry name" value="GTP1_OBG"/>
    <property type="match status" value="1"/>
</dbReference>
<gene>
    <name evidence="8" type="primary">obg</name>
    <name evidence="12" type="ordered locus">Kkor_1672</name>
</gene>
<dbReference type="FunFam" id="2.70.210.12:FF:000001">
    <property type="entry name" value="GTPase Obg"/>
    <property type="match status" value="1"/>
</dbReference>
<evidence type="ECO:0000256" key="1">
    <source>
        <dbReference type="ARBA" id="ARBA00007699"/>
    </source>
</evidence>
<dbReference type="PIRSF" id="PIRSF002401">
    <property type="entry name" value="GTP_bd_Obg/CgtA"/>
    <property type="match status" value="1"/>
</dbReference>
<feature type="binding site" evidence="8">
    <location>
        <position position="173"/>
    </location>
    <ligand>
        <name>Mg(2+)</name>
        <dbReference type="ChEBI" id="CHEBI:18420"/>
    </ligand>
</feature>
<dbReference type="GO" id="GO:0005737">
    <property type="term" value="C:cytoplasm"/>
    <property type="evidence" value="ECO:0007669"/>
    <property type="project" value="UniProtKB-SubCell"/>
</dbReference>
<evidence type="ECO:0000256" key="8">
    <source>
        <dbReference type="HAMAP-Rule" id="MF_01454"/>
    </source>
</evidence>
<keyword evidence="13" id="KW-1185">Reference proteome</keyword>
<dbReference type="eggNOG" id="COG0536">
    <property type="taxonomic scope" value="Bacteria"/>
</dbReference>
<dbReference type="GO" id="GO:0043022">
    <property type="term" value="F:ribosome binding"/>
    <property type="evidence" value="ECO:0007669"/>
    <property type="project" value="UniProtKB-ARBA"/>
</dbReference>
<dbReference type="PANTHER" id="PTHR11702:SF31">
    <property type="entry name" value="MITOCHONDRIAL RIBOSOME-ASSOCIATED GTPASE 2"/>
    <property type="match status" value="1"/>
</dbReference>
<dbReference type="PROSITE" id="PS51883">
    <property type="entry name" value="OBG"/>
    <property type="match status" value="1"/>
</dbReference>
<dbReference type="PANTHER" id="PTHR11702">
    <property type="entry name" value="DEVELOPMENTALLY REGULATED GTP-BINDING PROTEIN-RELATED"/>
    <property type="match status" value="1"/>
</dbReference>
<comment type="subunit">
    <text evidence="8">Monomer.</text>
</comment>
<keyword evidence="4 8" id="KW-0547">Nucleotide-binding</keyword>